<evidence type="ECO:0000313" key="2">
    <source>
        <dbReference type="EMBL" id="ETR70009.1"/>
    </source>
</evidence>
<dbReference type="Proteomes" id="UP000189670">
    <property type="component" value="Unassembled WGS sequence"/>
</dbReference>
<dbReference type="PANTHER" id="PTHR36920">
    <property type="match status" value="1"/>
</dbReference>
<evidence type="ECO:0000313" key="3">
    <source>
        <dbReference type="Proteomes" id="UP000189670"/>
    </source>
</evidence>
<keyword evidence="1" id="KW-0732">Signal</keyword>
<protein>
    <submittedName>
        <fullName evidence="2">Outer membrane protein</fullName>
    </submittedName>
</protein>
<reference evidence="3" key="1">
    <citation type="submission" date="2012-11" db="EMBL/GenBank/DDBJ databases">
        <authorList>
            <person name="Lucero-Rivera Y.E."/>
            <person name="Tovar-Ramirez D."/>
        </authorList>
    </citation>
    <scope>NUCLEOTIDE SEQUENCE [LARGE SCALE GENOMIC DNA]</scope>
    <source>
        <strain evidence="3">Araruama</strain>
    </source>
</reference>
<feature type="chain" id="PRO_5010723922" evidence="1">
    <location>
        <begin position="23"/>
        <end position="213"/>
    </location>
</feature>
<comment type="caution">
    <text evidence="2">The sequence shown here is derived from an EMBL/GenBank/DDBJ whole genome shotgun (WGS) entry which is preliminary data.</text>
</comment>
<dbReference type="AlphaFoldDB" id="A0A1V1P542"/>
<dbReference type="Gene3D" id="2.40.160.20">
    <property type="match status" value="1"/>
</dbReference>
<feature type="signal peptide" evidence="1">
    <location>
        <begin position="1"/>
        <end position="22"/>
    </location>
</feature>
<dbReference type="GO" id="GO:0019867">
    <property type="term" value="C:outer membrane"/>
    <property type="evidence" value="ECO:0007669"/>
    <property type="project" value="InterPro"/>
</dbReference>
<dbReference type="PANTHER" id="PTHR36920:SF1">
    <property type="entry name" value="OUTER MEMBRANE PROTEIN W"/>
    <property type="match status" value="1"/>
</dbReference>
<gene>
    <name evidence="2" type="ORF">OMM_03551</name>
</gene>
<name>A0A1V1P542_9BACT</name>
<accession>A0A1V1P542</accession>
<dbReference type="InterPro" id="IPR005618">
    <property type="entry name" value="OMPW"/>
</dbReference>
<organism evidence="2 3">
    <name type="scientific">Candidatus Magnetoglobus multicellularis str. Araruama</name>
    <dbReference type="NCBI Taxonomy" id="890399"/>
    <lineage>
        <taxon>Bacteria</taxon>
        <taxon>Pseudomonadati</taxon>
        <taxon>Thermodesulfobacteriota</taxon>
        <taxon>Desulfobacteria</taxon>
        <taxon>Desulfobacterales</taxon>
        <taxon>Desulfobacteraceae</taxon>
        <taxon>Candidatus Magnetoglobus</taxon>
    </lineage>
</organism>
<dbReference type="GO" id="GO:0055085">
    <property type="term" value="P:transmembrane transport"/>
    <property type="evidence" value="ECO:0007669"/>
    <property type="project" value="TreeGrafter"/>
</dbReference>
<proteinExistence type="predicted"/>
<evidence type="ECO:0000256" key="1">
    <source>
        <dbReference type="SAM" id="SignalP"/>
    </source>
</evidence>
<dbReference type="EMBL" id="ATBP01000508">
    <property type="protein sequence ID" value="ETR70009.1"/>
    <property type="molecule type" value="Genomic_DNA"/>
</dbReference>
<dbReference type="Pfam" id="PF03922">
    <property type="entry name" value="OmpW"/>
    <property type="match status" value="1"/>
</dbReference>
<sequence>MRKTISILCIMCVCVIPVSAWAQWTSVYETGQNNSIGIGAHISHVRINDSDMKQNGLTVNYAFDDVLGFGIQMLMSFNEFLAMELCVDNMMASDIHMKVNNQQAKIGEITTIPVTLSTRFYLPTDTIVKPYLGAGIGYYFNDFEKNNNLSMQGGMSLDDAFGFHYCFGADFWINRLENTALNFDIKYLKPDTQNDHLDWDAWNIGFGIMYYFQ</sequence>
<dbReference type="InterPro" id="IPR011250">
    <property type="entry name" value="OMP/PagP_B-barrel"/>
</dbReference>
<dbReference type="SUPFAM" id="SSF56925">
    <property type="entry name" value="OMPA-like"/>
    <property type="match status" value="1"/>
</dbReference>